<feature type="compositionally biased region" description="Basic and acidic residues" evidence="3">
    <location>
        <begin position="252"/>
        <end position="268"/>
    </location>
</feature>
<dbReference type="SMART" id="SM00160">
    <property type="entry name" value="RanBD"/>
    <property type="match status" value="1"/>
</dbReference>
<feature type="region of interest" description="Disordered" evidence="3">
    <location>
        <begin position="1"/>
        <end position="433"/>
    </location>
</feature>
<dbReference type="PANTHER" id="PTHR23138">
    <property type="entry name" value="RAN BINDING PROTEIN"/>
    <property type="match status" value="1"/>
</dbReference>
<dbReference type="Pfam" id="PF00638">
    <property type="entry name" value="Ran_BP1"/>
    <property type="match status" value="1"/>
</dbReference>
<dbReference type="Proteomes" id="UP000758155">
    <property type="component" value="Unassembled WGS sequence"/>
</dbReference>
<accession>A0A9P4WWI8</accession>
<sequence length="547" mass="57034">MSSSGQQDFMPTAAEAAVSPARSDKSSDSEGRPVREKFQKTSIDATANPISVLEQASAATNGTLKPGSRSASGSDSERGRLRRKRSREDIDDDNEGDKQPDKKQERLENGSEKPERHARKRSRDITKDLEGGALPKAATAPVSRIEETDTEMASPNKSTAKTTDIEARAGASPKNKRPRDESISEPAEDSTKDAPTNGQAATKGDDVRESKRARDKEEAQPTTSLPAGSGFANTSAASPFAAMAAKPAPSKPSDKAESLPQTSDDKFKASGFGSLASSSASPFGSFGAAAKTSSPFGGAPKLSSFASPASTSSTAAAPPASGFGSLGGAKSTFGGGNTFGGSSSGGFGGSFASKQLGASSFATPGAPGITGLSSKPERAFGAPGDKEEDDGSDNGVDGDDDAEKDVEEGRRASQPLSSAAPTETGEEHEDSAWVGRAKLYTMDGEGKERGWKERGVGNIKLNVTKESPKKARFVLRADGTHRLILNAAVTKTMVFGQDSEGSKPKDGRLLFNSPNAEGTLEMHLLKLKAERAVELWEQVAEVQKDRL</sequence>
<evidence type="ECO:0000256" key="3">
    <source>
        <dbReference type="SAM" id="MobiDB-lite"/>
    </source>
</evidence>
<dbReference type="InterPro" id="IPR011993">
    <property type="entry name" value="PH-like_dom_sf"/>
</dbReference>
<feature type="compositionally biased region" description="Polar residues" evidence="3">
    <location>
        <begin position="220"/>
        <end position="234"/>
    </location>
</feature>
<dbReference type="PROSITE" id="PS50196">
    <property type="entry name" value="RANBD1"/>
    <property type="match status" value="1"/>
</dbReference>
<feature type="compositionally biased region" description="Low complexity" evidence="3">
    <location>
        <begin position="235"/>
        <end position="248"/>
    </location>
</feature>
<evidence type="ECO:0000256" key="2">
    <source>
        <dbReference type="ARBA" id="ARBA00023242"/>
    </source>
</evidence>
<dbReference type="OrthoDB" id="185618at2759"/>
<evidence type="ECO:0000259" key="4">
    <source>
        <dbReference type="PROSITE" id="PS50196"/>
    </source>
</evidence>
<dbReference type="AlphaFoldDB" id="A0A9P4WWI8"/>
<feature type="compositionally biased region" description="Polar residues" evidence="3">
    <location>
        <begin position="151"/>
        <end position="162"/>
    </location>
</feature>
<feature type="compositionally biased region" description="Polar residues" evidence="3">
    <location>
        <begin position="40"/>
        <end position="49"/>
    </location>
</feature>
<proteinExistence type="predicted"/>
<keyword evidence="2" id="KW-0539">Nucleus</keyword>
<dbReference type="InterPro" id="IPR000156">
    <property type="entry name" value="Ran_bind_dom"/>
</dbReference>
<feature type="compositionally biased region" description="Polar residues" evidence="3">
    <location>
        <begin position="57"/>
        <end position="74"/>
    </location>
</feature>
<feature type="compositionally biased region" description="Polar residues" evidence="3">
    <location>
        <begin position="352"/>
        <end position="362"/>
    </location>
</feature>
<keyword evidence="6" id="KW-1185">Reference proteome</keyword>
<name>A0A9P4WWI8_9PLEO</name>
<feature type="compositionally biased region" description="Basic and acidic residues" evidence="3">
    <location>
        <begin position="96"/>
        <end position="115"/>
    </location>
</feature>
<evidence type="ECO:0000313" key="5">
    <source>
        <dbReference type="EMBL" id="KAF3043785.1"/>
    </source>
</evidence>
<reference evidence="5" key="1">
    <citation type="submission" date="2019-04" db="EMBL/GenBank/DDBJ databases">
        <title>Sequencing of skin fungus with MAO and IRED activity.</title>
        <authorList>
            <person name="Marsaioli A.J."/>
            <person name="Bonatto J.M.C."/>
            <person name="Reis Junior O."/>
        </authorList>
    </citation>
    <scope>NUCLEOTIDE SEQUENCE</scope>
    <source>
        <strain evidence="5">28M1</strain>
    </source>
</reference>
<evidence type="ECO:0000313" key="6">
    <source>
        <dbReference type="Proteomes" id="UP000758155"/>
    </source>
</evidence>
<gene>
    <name evidence="5" type="ORF">E8E12_010256</name>
</gene>
<evidence type="ECO:0000256" key="1">
    <source>
        <dbReference type="ARBA" id="ARBA00004123"/>
    </source>
</evidence>
<dbReference type="Gene3D" id="2.30.29.30">
    <property type="entry name" value="Pleckstrin-homology domain (PH domain)/Phosphotyrosine-binding domain (PTB)"/>
    <property type="match status" value="1"/>
</dbReference>
<dbReference type="SUPFAM" id="SSF50729">
    <property type="entry name" value="PH domain-like"/>
    <property type="match status" value="1"/>
</dbReference>
<organism evidence="5 6">
    <name type="scientific">Didymella heteroderae</name>
    <dbReference type="NCBI Taxonomy" id="1769908"/>
    <lineage>
        <taxon>Eukaryota</taxon>
        <taxon>Fungi</taxon>
        <taxon>Dikarya</taxon>
        <taxon>Ascomycota</taxon>
        <taxon>Pezizomycotina</taxon>
        <taxon>Dothideomycetes</taxon>
        <taxon>Pleosporomycetidae</taxon>
        <taxon>Pleosporales</taxon>
        <taxon>Pleosporineae</taxon>
        <taxon>Didymellaceae</taxon>
        <taxon>Didymella</taxon>
    </lineage>
</organism>
<feature type="compositionally biased region" description="Low complexity" evidence="3">
    <location>
        <begin position="302"/>
        <end position="332"/>
    </location>
</feature>
<feature type="compositionally biased region" description="Basic and acidic residues" evidence="3">
    <location>
        <begin position="203"/>
        <end position="219"/>
    </location>
</feature>
<feature type="compositionally biased region" description="Basic and acidic residues" evidence="3">
    <location>
        <begin position="22"/>
        <end position="39"/>
    </location>
</feature>
<comment type="subcellular location">
    <subcellularLocation>
        <location evidence="1">Nucleus</location>
    </subcellularLocation>
</comment>
<comment type="caution">
    <text evidence="5">The sequence shown here is derived from an EMBL/GenBank/DDBJ whole genome shotgun (WGS) entry which is preliminary data.</text>
</comment>
<feature type="compositionally biased region" description="Acidic residues" evidence="3">
    <location>
        <begin position="386"/>
        <end position="406"/>
    </location>
</feature>
<dbReference type="PANTHER" id="PTHR23138:SF142">
    <property type="entry name" value="RAN-BINDING PROTEIN 3B-RELATED"/>
    <property type="match status" value="1"/>
</dbReference>
<feature type="compositionally biased region" description="Gly residues" evidence="3">
    <location>
        <begin position="333"/>
        <end position="349"/>
    </location>
</feature>
<dbReference type="EMBL" id="SWKV01000011">
    <property type="protein sequence ID" value="KAF3043785.1"/>
    <property type="molecule type" value="Genomic_DNA"/>
</dbReference>
<feature type="domain" description="RanBD1" evidence="4">
    <location>
        <begin position="415"/>
        <end position="547"/>
    </location>
</feature>
<dbReference type="InterPro" id="IPR045255">
    <property type="entry name" value="RanBP1-like"/>
</dbReference>
<dbReference type="GO" id="GO:0005634">
    <property type="term" value="C:nucleus"/>
    <property type="evidence" value="ECO:0007669"/>
    <property type="project" value="UniProtKB-SubCell"/>
</dbReference>
<feature type="compositionally biased region" description="Low complexity" evidence="3">
    <location>
        <begin position="269"/>
        <end position="290"/>
    </location>
</feature>
<protein>
    <recommendedName>
        <fullName evidence="4">RanBD1 domain-containing protein</fullName>
    </recommendedName>
</protein>